<evidence type="ECO:0000256" key="3">
    <source>
        <dbReference type="ARBA" id="ARBA00022490"/>
    </source>
</evidence>
<feature type="compositionally biased region" description="Low complexity" evidence="6">
    <location>
        <begin position="187"/>
        <end position="215"/>
    </location>
</feature>
<dbReference type="Pfam" id="PF15297">
    <property type="entry name" value="CKAP2_C"/>
    <property type="match status" value="2"/>
</dbReference>
<keyword evidence="3" id="KW-0963">Cytoplasm</keyword>
<comment type="similarity">
    <text evidence="2">Belongs to the CKAP2 family.</text>
</comment>
<feature type="domain" description="Cytoskeleton-associated protein 2 C-terminal" evidence="7">
    <location>
        <begin position="444"/>
        <end position="574"/>
    </location>
</feature>
<feature type="compositionally biased region" description="Polar residues" evidence="6">
    <location>
        <begin position="223"/>
        <end position="235"/>
    </location>
</feature>
<feature type="region of interest" description="Disordered" evidence="6">
    <location>
        <begin position="442"/>
        <end position="467"/>
    </location>
</feature>
<dbReference type="GO" id="GO:0015630">
    <property type="term" value="C:microtubule cytoskeleton"/>
    <property type="evidence" value="ECO:0007669"/>
    <property type="project" value="TreeGrafter"/>
</dbReference>
<reference evidence="8" key="1">
    <citation type="submission" date="2025-08" db="UniProtKB">
        <authorList>
            <consortium name="Ensembl"/>
        </authorList>
    </citation>
    <scope>IDENTIFICATION</scope>
</reference>
<accession>A0A8D2JJC0</accession>
<keyword evidence="5" id="KW-0206">Cytoskeleton</keyword>
<dbReference type="PANTHER" id="PTHR16076:SF8">
    <property type="entry name" value="CYTOSKELETON-ASSOCIATED PROTEIN 2"/>
    <property type="match status" value="1"/>
</dbReference>
<dbReference type="Ensembl" id="ENSVKKT00000013471.1">
    <property type="protein sequence ID" value="ENSVKKP00000013153.1"/>
    <property type="gene ID" value="ENSVKKG00000009045.1"/>
</dbReference>
<dbReference type="GO" id="GO:0007026">
    <property type="term" value="P:negative regulation of microtubule depolymerization"/>
    <property type="evidence" value="ECO:0007669"/>
    <property type="project" value="TreeGrafter"/>
</dbReference>
<dbReference type="PANTHER" id="PTHR16076">
    <property type="entry name" value="CYTOSKELETON ASSOCIATED PROTEIN 2-RELATED"/>
    <property type="match status" value="1"/>
</dbReference>
<dbReference type="OMA" id="HEPEGQN"/>
<feature type="region of interest" description="Disordered" evidence="6">
    <location>
        <begin position="173"/>
        <end position="256"/>
    </location>
</feature>
<dbReference type="InterPro" id="IPR029197">
    <property type="entry name" value="CKAP2_C"/>
</dbReference>
<feature type="compositionally biased region" description="Basic residues" evidence="6">
    <location>
        <begin position="449"/>
        <end position="460"/>
    </location>
</feature>
<proteinExistence type="inferred from homology"/>
<protein>
    <submittedName>
        <fullName evidence="8">Cytoskeleton associated protein 2</fullName>
    </submittedName>
</protein>
<evidence type="ECO:0000256" key="2">
    <source>
        <dbReference type="ARBA" id="ARBA00009468"/>
    </source>
</evidence>
<dbReference type="InterPro" id="IPR026165">
    <property type="entry name" value="CKAP2_fam"/>
</dbReference>
<dbReference type="AlphaFoldDB" id="A0A8D2JJC0"/>
<reference evidence="8" key="2">
    <citation type="submission" date="2025-09" db="UniProtKB">
        <authorList>
            <consortium name="Ensembl"/>
        </authorList>
    </citation>
    <scope>IDENTIFICATION</scope>
</reference>
<evidence type="ECO:0000313" key="8">
    <source>
        <dbReference type="Ensembl" id="ENSVKKP00000013153.1"/>
    </source>
</evidence>
<keyword evidence="4" id="KW-0597">Phosphoprotein</keyword>
<evidence type="ECO:0000256" key="5">
    <source>
        <dbReference type="ARBA" id="ARBA00023212"/>
    </source>
</evidence>
<dbReference type="Proteomes" id="UP000694545">
    <property type="component" value="Unplaced"/>
</dbReference>
<evidence type="ECO:0000256" key="4">
    <source>
        <dbReference type="ARBA" id="ARBA00022553"/>
    </source>
</evidence>
<keyword evidence="9" id="KW-1185">Reference proteome</keyword>
<evidence type="ECO:0000313" key="9">
    <source>
        <dbReference type="Proteomes" id="UP000694545"/>
    </source>
</evidence>
<feature type="compositionally biased region" description="Low complexity" evidence="6">
    <location>
        <begin position="312"/>
        <end position="322"/>
    </location>
</feature>
<feature type="region of interest" description="Disordered" evidence="6">
    <location>
        <begin position="301"/>
        <end position="322"/>
    </location>
</feature>
<comment type="subcellular location">
    <subcellularLocation>
        <location evidence="1">Cytoplasm</location>
        <location evidence="1">Cytoskeleton</location>
    </subcellularLocation>
</comment>
<evidence type="ECO:0000259" key="7">
    <source>
        <dbReference type="Pfam" id="PF15297"/>
    </source>
</evidence>
<feature type="domain" description="Cytoskeleton-associated protein 2 C-terminal" evidence="7">
    <location>
        <begin position="267"/>
        <end position="416"/>
    </location>
</feature>
<sequence length="587" mass="64820">RRNQIKPHLNSLGYALPLCWKAKSQSSNVNLIFQEDKENANGSAWNHMDSPLGKNLASPKVLQSPNIVKQSTIIVNCSPLASTAAVVPEPAEAKNKSVLISQNVLLKKNTKEKQVKTAPPNSGKCLSERRVLGAYRGRVVSSKVNSFRKIPGNDGTRYSLAGSPKLLVRTAAARSSTDIKNARVPGTVSTSKSVDTTVLQTKPPVKVSVSHPKPIVNHEKQSINKISVNKGTSQKNPERNWKPPLKNDLPNASNSVYRTKKPLAPKTITGSLVGPVSATQGTMSASKSVDNRKSILRSKGIKKPPAPMYVDTQPETETPQQTVKEPIESFWAAIAEEDEQGLVSDKVNKTLEECLSLIEKGCPGDTIQSTLERLIVMAPDAKKFAKYWICQMRLEQFHSTEKVLGIFENAILAGAQVRTPKCYIASKVLTFIKACLKSEQESIPDQKKHGNKDHKQKHTIKKEEQGCGNAKKDHILEINTPENDNAGSYLIKYNLSTTPYLESTKKKLQSEASDSALKDLKFLTPVRRSRRIHEKVSKLPDILKEQSPCVSSLEQLGELGEEGMGYIYRENSALRKNSVHQKEQCKE</sequence>
<evidence type="ECO:0000256" key="1">
    <source>
        <dbReference type="ARBA" id="ARBA00004245"/>
    </source>
</evidence>
<name>A0A8D2JJC0_VARKO</name>
<evidence type="ECO:0000256" key="6">
    <source>
        <dbReference type="SAM" id="MobiDB-lite"/>
    </source>
</evidence>
<organism evidence="8 9">
    <name type="scientific">Varanus komodoensis</name>
    <name type="common">Komodo dragon</name>
    <dbReference type="NCBI Taxonomy" id="61221"/>
    <lineage>
        <taxon>Eukaryota</taxon>
        <taxon>Metazoa</taxon>
        <taxon>Chordata</taxon>
        <taxon>Craniata</taxon>
        <taxon>Vertebrata</taxon>
        <taxon>Euteleostomi</taxon>
        <taxon>Lepidosauria</taxon>
        <taxon>Squamata</taxon>
        <taxon>Bifurcata</taxon>
        <taxon>Unidentata</taxon>
        <taxon>Episquamata</taxon>
        <taxon>Toxicofera</taxon>
        <taxon>Anguimorpha</taxon>
        <taxon>Paleoanguimorpha</taxon>
        <taxon>Varanoidea</taxon>
        <taxon>Varanidae</taxon>
        <taxon>Varanus</taxon>
    </lineage>
</organism>